<feature type="transmembrane region" description="Helical" evidence="1">
    <location>
        <begin position="119"/>
        <end position="139"/>
    </location>
</feature>
<dbReference type="OrthoDB" id="2744793at2759"/>
<keyword evidence="1" id="KW-0812">Transmembrane</keyword>
<dbReference type="AlphaFoldDB" id="A0A8H6XXI2"/>
<keyword evidence="1" id="KW-0472">Membrane</keyword>
<sequence length="338" mass="37416">MVSALTAEQVQLHSDNLASTANFRVFPVLVETALYAIFTILITASSYILITRGLRSRASKAMLAVTLVMYGLATWEWAIDIHLLRDDLKVLLPADLVQPPPDHARRIKVNTALHVAQGITNNICVVLSDMVVCWRVYVVYDRNKHVLAMAITLLVTMASAIFLCNLTQVGEAFPSVRLHHLVPSQLIIDGVALGLSALINVWATAMIGYQAWRCRRAIRHYLSDSSNITFAEGMMALFVESGIVYSVLWILKNIIIIPKVEPTAYTMYATVVMYQVTGMYPTLIVILVALRKSHLENQFTSYGDASRTSTTVSRNAMFSPLRMGQPHAVYQCGGVSAV</sequence>
<feature type="transmembrane region" description="Helical" evidence="1">
    <location>
        <begin position="271"/>
        <end position="290"/>
    </location>
</feature>
<keyword evidence="1" id="KW-1133">Transmembrane helix</keyword>
<keyword evidence="3" id="KW-1185">Reference proteome</keyword>
<feature type="transmembrane region" description="Helical" evidence="1">
    <location>
        <begin position="62"/>
        <end position="79"/>
    </location>
</feature>
<comment type="caution">
    <text evidence="2">The sequence shown here is derived from an EMBL/GenBank/DDBJ whole genome shotgun (WGS) entry which is preliminary data.</text>
</comment>
<protein>
    <submittedName>
        <fullName evidence="2">Uncharacterized protein</fullName>
    </submittedName>
</protein>
<feature type="transmembrane region" description="Helical" evidence="1">
    <location>
        <begin position="146"/>
        <end position="166"/>
    </location>
</feature>
<reference evidence="2" key="1">
    <citation type="submission" date="2020-05" db="EMBL/GenBank/DDBJ databases">
        <title>Mycena genomes resolve the evolution of fungal bioluminescence.</title>
        <authorList>
            <person name="Tsai I.J."/>
        </authorList>
    </citation>
    <scope>NUCLEOTIDE SEQUENCE</scope>
    <source>
        <strain evidence="2">CCC161011</strain>
    </source>
</reference>
<dbReference type="EMBL" id="JACAZI010000010">
    <property type="protein sequence ID" value="KAF7350085.1"/>
    <property type="molecule type" value="Genomic_DNA"/>
</dbReference>
<dbReference type="Proteomes" id="UP000620124">
    <property type="component" value="Unassembled WGS sequence"/>
</dbReference>
<evidence type="ECO:0000313" key="2">
    <source>
        <dbReference type="EMBL" id="KAF7350085.1"/>
    </source>
</evidence>
<evidence type="ECO:0000313" key="3">
    <source>
        <dbReference type="Proteomes" id="UP000620124"/>
    </source>
</evidence>
<name>A0A8H6XXI2_9AGAR</name>
<gene>
    <name evidence="2" type="ORF">MVEN_01310400</name>
</gene>
<accession>A0A8H6XXI2</accession>
<feature type="transmembrane region" description="Helical" evidence="1">
    <location>
        <begin position="32"/>
        <end position="50"/>
    </location>
</feature>
<feature type="transmembrane region" description="Helical" evidence="1">
    <location>
        <begin position="230"/>
        <end position="251"/>
    </location>
</feature>
<evidence type="ECO:0000256" key="1">
    <source>
        <dbReference type="SAM" id="Phobius"/>
    </source>
</evidence>
<feature type="transmembrane region" description="Helical" evidence="1">
    <location>
        <begin position="186"/>
        <end position="209"/>
    </location>
</feature>
<proteinExistence type="predicted"/>
<organism evidence="2 3">
    <name type="scientific">Mycena venus</name>
    <dbReference type="NCBI Taxonomy" id="2733690"/>
    <lineage>
        <taxon>Eukaryota</taxon>
        <taxon>Fungi</taxon>
        <taxon>Dikarya</taxon>
        <taxon>Basidiomycota</taxon>
        <taxon>Agaricomycotina</taxon>
        <taxon>Agaricomycetes</taxon>
        <taxon>Agaricomycetidae</taxon>
        <taxon>Agaricales</taxon>
        <taxon>Marasmiineae</taxon>
        <taxon>Mycenaceae</taxon>
        <taxon>Mycena</taxon>
    </lineage>
</organism>